<accession>A0A1I5UDM0</accession>
<dbReference type="Proteomes" id="UP000199031">
    <property type="component" value="Unassembled WGS sequence"/>
</dbReference>
<evidence type="ECO:0000256" key="1">
    <source>
        <dbReference type="ARBA" id="ARBA00010641"/>
    </source>
</evidence>
<dbReference type="InterPro" id="IPR013324">
    <property type="entry name" value="RNA_pol_sigma_r3/r4-like"/>
</dbReference>
<evidence type="ECO:0000256" key="5">
    <source>
        <dbReference type="ARBA" id="ARBA00023163"/>
    </source>
</evidence>
<evidence type="ECO:0000256" key="3">
    <source>
        <dbReference type="ARBA" id="ARBA00023082"/>
    </source>
</evidence>
<dbReference type="RefSeq" id="WP_143075783.1">
    <property type="nucleotide sequence ID" value="NZ_FOXQ01000003.1"/>
</dbReference>
<dbReference type="NCBIfam" id="TIGR02937">
    <property type="entry name" value="sigma70-ECF"/>
    <property type="match status" value="1"/>
</dbReference>
<sequence>MAELTDEKIMYKVKEGELAELTQLFDRYNVPVYNFFLRLTAEAAISEDLTQSLFYRILRYRNSFNAAAGSFKSWMYQMARNLHADHCREKLRLSEVIKNVHEYPEDVLEKEDGFKEHDFEQLKKAMASLGPVDRELIVLSRYEGLKYAEIAKMKSMSLSAVKVQIHRALKELRLLYFKQ</sequence>
<dbReference type="InterPro" id="IPR036388">
    <property type="entry name" value="WH-like_DNA-bd_sf"/>
</dbReference>
<keyword evidence="2" id="KW-0805">Transcription regulation</keyword>
<feature type="domain" description="RNA polymerase sigma-70 region 2" evidence="6">
    <location>
        <begin position="24"/>
        <end position="90"/>
    </location>
</feature>
<evidence type="ECO:0000259" key="7">
    <source>
        <dbReference type="Pfam" id="PF08281"/>
    </source>
</evidence>
<keyword evidence="3" id="KW-0731">Sigma factor</keyword>
<feature type="domain" description="RNA polymerase sigma factor 70 region 4 type 2" evidence="7">
    <location>
        <begin position="120"/>
        <end position="172"/>
    </location>
</feature>
<dbReference type="OrthoDB" id="9798255at2"/>
<keyword evidence="4" id="KW-0238">DNA-binding</keyword>
<dbReference type="EMBL" id="FOXQ01000003">
    <property type="protein sequence ID" value="SFP93380.1"/>
    <property type="molecule type" value="Genomic_DNA"/>
</dbReference>
<dbReference type="STRING" id="1465490.SAMN05444277_103225"/>
<evidence type="ECO:0000259" key="6">
    <source>
        <dbReference type="Pfam" id="PF04542"/>
    </source>
</evidence>
<dbReference type="GO" id="GO:0006352">
    <property type="term" value="P:DNA-templated transcription initiation"/>
    <property type="evidence" value="ECO:0007669"/>
    <property type="project" value="InterPro"/>
</dbReference>
<dbReference type="Gene3D" id="1.10.10.10">
    <property type="entry name" value="Winged helix-like DNA-binding domain superfamily/Winged helix DNA-binding domain"/>
    <property type="match status" value="1"/>
</dbReference>
<keyword evidence="5" id="KW-0804">Transcription</keyword>
<gene>
    <name evidence="8" type="ORF">SAMN05444277_103225</name>
</gene>
<dbReference type="InterPro" id="IPR013325">
    <property type="entry name" value="RNA_pol_sigma_r2"/>
</dbReference>
<dbReference type="PANTHER" id="PTHR43133">
    <property type="entry name" value="RNA POLYMERASE ECF-TYPE SIGMA FACTO"/>
    <property type="match status" value="1"/>
</dbReference>
<evidence type="ECO:0000313" key="9">
    <source>
        <dbReference type="Proteomes" id="UP000199031"/>
    </source>
</evidence>
<name>A0A1I5UDM0_9BACT</name>
<dbReference type="SUPFAM" id="SSF88659">
    <property type="entry name" value="Sigma3 and sigma4 domains of RNA polymerase sigma factors"/>
    <property type="match status" value="1"/>
</dbReference>
<dbReference type="GO" id="GO:0003677">
    <property type="term" value="F:DNA binding"/>
    <property type="evidence" value="ECO:0007669"/>
    <property type="project" value="UniProtKB-KW"/>
</dbReference>
<evidence type="ECO:0000256" key="4">
    <source>
        <dbReference type="ARBA" id="ARBA00023125"/>
    </source>
</evidence>
<dbReference type="Gene3D" id="1.10.1740.10">
    <property type="match status" value="1"/>
</dbReference>
<dbReference type="PANTHER" id="PTHR43133:SF8">
    <property type="entry name" value="RNA POLYMERASE SIGMA FACTOR HI_1459-RELATED"/>
    <property type="match status" value="1"/>
</dbReference>
<dbReference type="InterPro" id="IPR013249">
    <property type="entry name" value="RNA_pol_sigma70_r4_t2"/>
</dbReference>
<protein>
    <submittedName>
        <fullName evidence="8">RNA polymerase sigma-70 factor, ECF subfamily</fullName>
    </submittedName>
</protein>
<proteinExistence type="inferred from homology"/>
<dbReference type="InterPro" id="IPR014284">
    <property type="entry name" value="RNA_pol_sigma-70_dom"/>
</dbReference>
<dbReference type="AlphaFoldDB" id="A0A1I5UDM0"/>
<dbReference type="GO" id="GO:0016987">
    <property type="term" value="F:sigma factor activity"/>
    <property type="evidence" value="ECO:0007669"/>
    <property type="project" value="UniProtKB-KW"/>
</dbReference>
<evidence type="ECO:0000313" key="8">
    <source>
        <dbReference type="EMBL" id="SFP93380.1"/>
    </source>
</evidence>
<dbReference type="SUPFAM" id="SSF88946">
    <property type="entry name" value="Sigma2 domain of RNA polymerase sigma factors"/>
    <property type="match status" value="1"/>
</dbReference>
<evidence type="ECO:0000256" key="2">
    <source>
        <dbReference type="ARBA" id="ARBA00023015"/>
    </source>
</evidence>
<dbReference type="InterPro" id="IPR039425">
    <property type="entry name" value="RNA_pol_sigma-70-like"/>
</dbReference>
<dbReference type="Pfam" id="PF04542">
    <property type="entry name" value="Sigma70_r2"/>
    <property type="match status" value="1"/>
</dbReference>
<keyword evidence="9" id="KW-1185">Reference proteome</keyword>
<dbReference type="InterPro" id="IPR007627">
    <property type="entry name" value="RNA_pol_sigma70_r2"/>
</dbReference>
<reference evidence="8" key="1">
    <citation type="submission" date="2016-10" db="EMBL/GenBank/DDBJ databases">
        <authorList>
            <person name="de Groot N.N."/>
        </authorList>
    </citation>
    <scope>NUCLEOTIDE SEQUENCE [LARGE SCALE GENOMIC DNA]</scope>
    <source>
        <strain evidence="8">DSM 28286</strain>
    </source>
</reference>
<organism evidence="8 9">
    <name type="scientific">Parafilimonas terrae</name>
    <dbReference type="NCBI Taxonomy" id="1465490"/>
    <lineage>
        <taxon>Bacteria</taxon>
        <taxon>Pseudomonadati</taxon>
        <taxon>Bacteroidota</taxon>
        <taxon>Chitinophagia</taxon>
        <taxon>Chitinophagales</taxon>
        <taxon>Chitinophagaceae</taxon>
        <taxon>Parafilimonas</taxon>
    </lineage>
</organism>
<dbReference type="CDD" id="cd06171">
    <property type="entry name" value="Sigma70_r4"/>
    <property type="match status" value="1"/>
</dbReference>
<comment type="similarity">
    <text evidence="1">Belongs to the sigma-70 factor family. ECF subfamily.</text>
</comment>
<dbReference type="Pfam" id="PF08281">
    <property type="entry name" value="Sigma70_r4_2"/>
    <property type="match status" value="1"/>
</dbReference>